<accession>A0A8J2MAW3</accession>
<dbReference type="Proteomes" id="UP000746747">
    <property type="component" value="Unassembled WGS sequence"/>
</dbReference>
<evidence type="ECO:0000313" key="2">
    <source>
        <dbReference type="Proteomes" id="UP000746747"/>
    </source>
</evidence>
<comment type="caution">
    <text evidence="1">The sequence shown here is derived from an EMBL/GenBank/DDBJ whole genome shotgun (WGS) entry which is preliminary data.</text>
</comment>
<dbReference type="OrthoDB" id="275715at2759"/>
<evidence type="ECO:0000313" key="1">
    <source>
        <dbReference type="EMBL" id="CAG9539091.1"/>
    </source>
</evidence>
<dbReference type="InterPro" id="IPR029063">
    <property type="entry name" value="SAM-dependent_MTases_sf"/>
</dbReference>
<dbReference type="SUPFAM" id="SSF53335">
    <property type="entry name" value="S-adenosyl-L-methionine-dependent methyltransferases"/>
    <property type="match status" value="1"/>
</dbReference>
<gene>
    <name evidence="1" type="ORF">CJOHNSTONI_LOCUS8727</name>
</gene>
<dbReference type="InterPro" id="IPR019410">
    <property type="entry name" value="Methyltransf_16"/>
</dbReference>
<dbReference type="Gene3D" id="3.40.50.150">
    <property type="entry name" value="Vaccinia Virus protein VP39"/>
    <property type="match status" value="1"/>
</dbReference>
<dbReference type="CDD" id="cd02440">
    <property type="entry name" value="AdoMet_MTases"/>
    <property type="match status" value="1"/>
</dbReference>
<sequence>MNALHLSLLQQENSYIVFDVNRTVRHFNRFQENQNFMDDQHCVIFHEGHPCELPILSALSGQLARKEITQFVREYFACATVSYELLDKMVSFCANSSQQQFLGNILCTISSCVKKCHFRKSHRHALKYVIEQLEMRHAEIDWQLYNCLTNSMMDSTIYVDRIYFDELFSKCIIVQENRHQLSQGTTGLSCWQASCDLANYLLKQGRDYINGNNILELGAGCGLLGIALAASGFAKSVTLSDGNVHVLNIILKNIQSNFSEKCKICNVIFLEWETINVENIPVVPDAIFAADVVYDTLAIKPLVCAIRKLLIAFKKENKAGPCCLLANTIRNQETMDKFIACTAKNGLSVKNCFTYENSVFKFANGNIEDQSLFPFTSTVQCPTIFHELILND</sequence>
<organism evidence="1 2">
    <name type="scientific">Cercopithifilaria johnstoni</name>
    <dbReference type="NCBI Taxonomy" id="2874296"/>
    <lineage>
        <taxon>Eukaryota</taxon>
        <taxon>Metazoa</taxon>
        <taxon>Ecdysozoa</taxon>
        <taxon>Nematoda</taxon>
        <taxon>Chromadorea</taxon>
        <taxon>Rhabditida</taxon>
        <taxon>Spirurina</taxon>
        <taxon>Spiruromorpha</taxon>
        <taxon>Filarioidea</taxon>
        <taxon>Onchocercidae</taxon>
        <taxon>Cercopithifilaria</taxon>
    </lineage>
</organism>
<proteinExistence type="predicted"/>
<dbReference type="AlphaFoldDB" id="A0A8J2MAW3"/>
<name>A0A8J2MAW3_9BILA</name>
<dbReference type="Pfam" id="PF10294">
    <property type="entry name" value="Methyltransf_16"/>
    <property type="match status" value="1"/>
</dbReference>
<evidence type="ECO:0008006" key="3">
    <source>
        <dbReference type="Google" id="ProtNLM"/>
    </source>
</evidence>
<protein>
    <recommendedName>
        <fullName evidence="3">FAM86 N-terminal domain-containing protein</fullName>
    </recommendedName>
</protein>
<dbReference type="PANTHER" id="PTHR14614">
    <property type="entry name" value="HEPATOCELLULAR CARCINOMA-ASSOCIATED ANTIGEN"/>
    <property type="match status" value="1"/>
</dbReference>
<keyword evidence="2" id="KW-1185">Reference proteome</keyword>
<reference evidence="1" key="1">
    <citation type="submission" date="2021-09" db="EMBL/GenBank/DDBJ databases">
        <authorList>
            <consortium name="Pathogen Informatics"/>
        </authorList>
    </citation>
    <scope>NUCLEOTIDE SEQUENCE</scope>
</reference>
<dbReference type="EMBL" id="CAKAEH010001747">
    <property type="protein sequence ID" value="CAG9539091.1"/>
    <property type="molecule type" value="Genomic_DNA"/>
</dbReference>